<dbReference type="AlphaFoldDB" id="A0A2S7KWA2"/>
<comment type="caution">
    <text evidence="2">The sequence shown here is derived from an EMBL/GenBank/DDBJ whole genome shotgun (WGS) entry which is preliminary data.</text>
</comment>
<organism evidence="2 3">
    <name type="scientific">Polaribacter filamentus</name>
    <dbReference type="NCBI Taxonomy" id="53483"/>
    <lineage>
        <taxon>Bacteria</taxon>
        <taxon>Pseudomonadati</taxon>
        <taxon>Bacteroidota</taxon>
        <taxon>Flavobacteriia</taxon>
        <taxon>Flavobacteriales</taxon>
        <taxon>Flavobacteriaceae</taxon>
    </lineage>
</organism>
<dbReference type="SUPFAM" id="SSF140683">
    <property type="entry name" value="SP0561-like"/>
    <property type="match status" value="1"/>
</dbReference>
<dbReference type="Gene3D" id="1.10.3910.10">
    <property type="entry name" value="SP0561-like"/>
    <property type="match status" value="1"/>
</dbReference>
<proteinExistence type="predicted"/>
<evidence type="ECO:0000313" key="2">
    <source>
        <dbReference type="EMBL" id="PQB06876.1"/>
    </source>
</evidence>
<dbReference type="EMBL" id="MQUA01000013">
    <property type="protein sequence ID" value="PQB06876.1"/>
    <property type="molecule type" value="Genomic_DNA"/>
</dbReference>
<keyword evidence="3" id="KW-1185">Reference proteome</keyword>
<accession>A0A2S7KWA2</accession>
<dbReference type="Pfam" id="PF08984">
    <property type="entry name" value="DUF1858"/>
    <property type="match status" value="1"/>
</dbReference>
<name>A0A2S7KWA2_9FLAO</name>
<gene>
    <name evidence="2" type="ORF">BST83_06715</name>
</gene>
<dbReference type="InterPro" id="IPR038062">
    <property type="entry name" value="ScdA-like_N_sf"/>
</dbReference>
<dbReference type="RefSeq" id="WP_104809120.1">
    <property type="nucleotide sequence ID" value="NZ_MQUA01000013.1"/>
</dbReference>
<reference evidence="2 3" key="1">
    <citation type="submission" date="2016-11" db="EMBL/GenBank/DDBJ databases">
        <title>Trade-off between light-utilization and light-protection in marine flavobacteria.</title>
        <authorList>
            <person name="Kumagai Y."/>
        </authorList>
    </citation>
    <scope>NUCLEOTIDE SEQUENCE [LARGE SCALE GENOMIC DNA]</scope>
    <source>
        <strain evidence="2 3">ATCC 700397</strain>
    </source>
</reference>
<feature type="domain" description="DUF1858" evidence="1">
    <location>
        <begin position="3"/>
        <end position="61"/>
    </location>
</feature>
<dbReference type="InterPro" id="IPR015077">
    <property type="entry name" value="DUF1858"/>
</dbReference>
<evidence type="ECO:0000313" key="3">
    <source>
        <dbReference type="Proteomes" id="UP000239522"/>
    </source>
</evidence>
<sequence length="73" mass="8267">MKITKKTMVSEILKEHGDIAGIMEIFGVKRVGGYGFRKLITRFISVRTAAFVHRVKLKEFIGMVENAIAKKNN</sequence>
<dbReference type="Proteomes" id="UP000239522">
    <property type="component" value="Unassembled WGS sequence"/>
</dbReference>
<dbReference type="OrthoDB" id="128918at2"/>
<protein>
    <recommendedName>
        <fullName evidence="1">DUF1858 domain-containing protein</fullName>
    </recommendedName>
</protein>
<evidence type="ECO:0000259" key="1">
    <source>
        <dbReference type="Pfam" id="PF08984"/>
    </source>
</evidence>